<keyword evidence="2 4" id="KW-0238">DNA-binding</keyword>
<dbReference type="GO" id="GO:0019856">
    <property type="term" value="P:pyrimidine nucleobase biosynthetic process"/>
    <property type="evidence" value="ECO:0007669"/>
    <property type="project" value="TreeGrafter"/>
</dbReference>
<dbReference type="Pfam" id="PF00156">
    <property type="entry name" value="Pribosyltran"/>
    <property type="match status" value="1"/>
</dbReference>
<evidence type="ECO:0000256" key="4">
    <source>
        <dbReference type="HAMAP-Rule" id="MF_01214"/>
    </source>
</evidence>
<dbReference type="GO" id="GO:0004588">
    <property type="term" value="F:orotate phosphoribosyltransferase activity"/>
    <property type="evidence" value="ECO:0007669"/>
    <property type="project" value="TreeGrafter"/>
</dbReference>
<dbReference type="Gene3D" id="3.40.50.2020">
    <property type="match status" value="1"/>
</dbReference>
<evidence type="ECO:0000259" key="5">
    <source>
        <dbReference type="Pfam" id="PF00156"/>
    </source>
</evidence>
<dbReference type="SUPFAM" id="SSF53271">
    <property type="entry name" value="PRTase-like"/>
    <property type="match status" value="1"/>
</dbReference>
<dbReference type="PANTHER" id="PTHR19278">
    <property type="entry name" value="OROTATE PHOSPHORIBOSYLTRANSFERASE"/>
    <property type="match status" value="1"/>
</dbReference>
<evidence type="ECO:0000256" key="2">
    <source>
        <dbReference type="ARBA" id="ARBA00023125"/>
    </source>
</evidence>
<dbReference type="InterPro" id="IPR029057">
    <property type="entry name" value="PRTase-like"/>
</dbReference>
<comment type="caution">
    <text evidence="6">The sequence shown here is derived from an EMBL/GenBank/DDBJ whole genome shotgun (WGS) entry which is preliminary data.</text>
</comment>
<evidence type="ECO:0000256" key="1">
    <source>
        <dbReference type="ARBA" id="ARBA00023015"/>
    </source>
</evidence>
<dbReference type="GO" id="GO:0003677">
    <property type="term" value="F:DNA binding"/>
    <property type="evidence" value="ECO:0007669"/>
    <property type="project" value="UniProtKB-UniRule"/>
</dbReference>
<dbReference type="HAMAP" id="MF_01214">
    <property type="entry name" value="GfcR"/>
    <property type="match status" value="1"/>
</dbReference>
<sequence length="188" mass="20629">MKIESLVEKARKLKEKGLTTEEIADELNVSFETAMWLLTRATETPPSDIYVEWRNLSKPSRLRLVAMAIADMISENYNDVEVVVGIATSGIPLASMVAEELSAELAIYYPRKMRGDVAKGGILSENFAKVNGKRCVIVDDVISTGRTISEAIEVINANNGKVVCVAVMADKGGRVELPVFSLLRITRI</sequence>
<proteinExistence type="inferred from homology"/>
<dbReference type="GO" id="GO:0010468">
    <property type="term" value="P:regulation of gene expression"/>
    <property type="evidence" value="ECO:0007669"/>
    <property type="project" value="UniProtKB-UniRule"/>
</dbReference>
<keyword evidence="6" id="KW-0328">Glycosyltransferase</keyword>
<dbReference type="NCBIfam" id="NF002620">
    <property type="entry name" value="PRK02277.1"/>
    <property type="match status" value="1"/>
</dbReference>
<reference evidence="6" key="1">
    <citation type="journal article" date="2020" name="mSystems">
        <title>Genome- and Community-Level Interaction Insights into Carbon Utilization and Element Cycling Functions of Hydrothermarchaeota in Hydrothermal Sediment.</title>
        <authorList>
            <person name="Zhou Z."/>
            <person name="Liu Y."/>
            <person name="Xu W."/>
            <person name="Pan J."/>
            <person name="Luo Z.H."/>
            <person name="Li M."/>
        </authorList>
    </citation>
    <scope>NUCLEOTIDE SEQUENCE [LARGE SCALE GENOMIC DNA]</scope>
    <source>
        <strain evidence="6">SpSt-587</strain>
    </source>
</reference>
<feature type="domain" description="Phosphoribosyltransferase" evidence="5">
    <location>
        <begin position="59"/>
        <end position="180"/>
    </location>
</feature>
<dbReference type="GO" id="GO:0006222">
    <property type="term" value="P:UMP biosynthetic process"/>
    <property type="evidence" value="ECO:0007669"/>
    <property type="project" value="TreeGrafter"/>
</dbReference>
<name>A0A7J3M0V1_ARCFL</name>
<keyword evidence="6" id="KW-0808">Transferase</keyword>
<dbReference type="InterPro" id="IPR000836">
    <property type="entry name" value="PRTase_dom"/>
</dbReference>
<dbReference type="InterPro" id="IPR022854">
    <property type="entry name" value="GfcR-like"/>
</dbReference>
<evidence type="ECO:0000313" key="6">
    <source>
        <dbReference type="EMBL" id="HGT82348.1"/>
    </source>
</evidence>
<comment type="similarity">
    <text evidence="4">Belongs to the purine/pyrimidine phosphoribosyltransferase family. GfcR subfamily.</text>
</comment>
<dbReference type="EMBL" id="DSYZ01000027">
    <property type="protein sequence ID" value="HGT82348.1"/>
    <property type="molecule type" value="Genomic_DNA"/>
</dbReference>
<evidence type="ECO:0000256" key="3">
    <source>
        <dbReference type="ARBA" id="ARBA00023163"/>
    </source>
</evidence>
<dbReference type="PANTHER" id="PTHR19278:SF41">
    <property type="entry name" value="PYRE-LIKE PROTEIN"/>
    <property type="match status" value="1"/>
</dbReference>
<keyword evidence="3 4" id="KW-0804">Transcription</keyword>
<accession>A0A7J3M0V1</accession>
<organism evidence="6">
    <name type="scientific">Archaeoglobus fulgidus</name>
    <dbReference type="NCBI Taxonomy" id="2234"/>
    <lineage>
        <taxon>Archaea</taxon>
        <taxon>Methanobacteriati</taxon>
        <taxon>Methanobacteriota</taxon>
        <taxon>Archaeoglobi</taxon>
        <taxon>Archaeoglobales</taxon>
        <taxon>Archaeoglobaceae</taxon>
        <taxon>Archaeoglobus</taxon>
    </lineage>
</organism>
<dbReference type="CDD" id="cd06223">
    <property type="entry name" value="PRTases_typeI"/>
    <property type="match status" value="1"/>
</dbReference>
<comment type="domain">
    <text evidence="4">Contains an N-terminal DNA-binding winged helix-turn-helix domain and a C-terminal regulatory domain (or effector binding domain) resembling phosphoribosyltransferase (PRT) domain.</text>
</comment>
<gene>
    <name evidence="4" type="primary">gfcR</name>
    <name evidence="6" type="ORF">ENT52_01260</name>
</gene>
<keyword evidence="1 4" id="KW-0805">Transcription regulation</keyword>
<protein>
    <recommendedName>
        <fullName evidence="4">Transcriptional regulator GfcR</fullName>
    </recommendedName>
</protein>
<dbReference type="AlphaFoldDB" id="A0A7J3M0V1"/>